<feature type="compositionally biased region" description="Low complexity" evidence="11">
    <location>
        <begin position="86"/>
        <end position="103"/>
    </location>
</feature>
<dbReference type="Pfam" id="PF00176">
    <property type="entry name" value="SNF2-rel_dom"/>
    <property type="match status" value="1"/>
</dbReference>
<evidence type="ECO:0000256" key="3">
    <source>
        <dbReference type="ARBA" id="ARBA00022801"/>
    </source>
</evidence>
<dbReference type="OMA" id="RMEIVQC"/>
<feature type="domain" description="Helicase ATP-binding" evidence="13">
    <location>
        <begin position="600"/>
        <end position="765"/>
    </location>
</feature>
<dbReference type="GO" id="GO:0006355">
    <property type="term" value="P:regulation of DNA-templated transcription"/>
    <property type="evidence" value="ECO:0007669"/>
    <property type="project" value="InterPro"/>
</dbReference>
<dbReference type="SMART" id="SM00951">
    <property type="entry name" value="QLQ"/>
    <property type="match status" value="1"/>
</dbReference>
<dbReference type="Pfam" id="PF00439">
    <property type="entry name" value="Bromodomain"/>
    <property type="match status" value="1"/>
</dbReference>
<dbReference type="InterPro" id="IPR027417">
    <property type="entry name" value="P-loop_NTPase"/>
</dbReference>
<dbReference type="OrthoDB" id="5857104at2759"/>
<dbReference type="InterPro" id="IPR001487">
    <property type="entry name" value="Bromodomain"/>
</dbReference>
<dbReference type="Gene3D" id="1.20.5.170">
    <property type="match status" value="1"/>
</dbReference>
<feature type="region of interest" description="Disordered" evidence="11">
    <location>
        <begin position="1191"/>
        <end position="1252"/>
    </location>
</feature>
<dbReference type="SMART" id="SM00297">
    <property type="entry name" value="BROMO"/>
    <property type="match status" value="1"/>
</dbReference>
<keyword evidence="8" id="KW-0804">Transcription</keyword>
<dbReference type="InterPro" id="IPR001650">
    <property type="entry name" value="Helicase_C-like"/>
</dbReference>
<dbReference type="PROSITE" id="PS51204">
    <property type="entry name" value="HSA"/>
    <property type="match status" value="1"/>
</dbReference>
<evidence type="ECO:0000259" key="15">
    <source>
        <dbReference type="PROSITE" id="PS51204"/>
    </source>
</evidence>
<dbReference type="PRINTS" id="PR00503">
    <property type="entry name" value="BROMODOMAIN"/>
</dbReference>
<dbReference type="FunFam" id="3.40.50.10810:FF:000008">
    <property type="entry name" value="Chromatin structure-remodeling complex subunit snf21"/>
    <property type="match status" value="1"/>
</dbReference>
<dbReference type="FunFam" id="3.40.50.300:FF:000843">
    <property type="entry name" value="Chromatin structure-remodeling complex subunit snf21"/>
    <property type="match status" value="1"/>
</dbReference>
<keyword evidence="9" id="KW-0539">Nucleus</keyword>
<dbReference type="GO" id="GO:0042393">
    <property type="term" value="F:histone binding"/>
    <property type="evidence" value="ECO:0007669"/>
    <property type="project" value="InterPro"/>
</dbReference>
<dbReference type="PROSITE" id="PS51194">
    <property type="entry name" value="HELICASE_CTER"/>
    <property type="match status" value="1"/>
</dbReference>
<protein>
    <submittedName>
        <fullName evidence="17">Uncharacterized protein</fullName>
    </submittedName>
</protein>
<dbReference type="InterPro" id="IPR029295">
    <property type="entry name" value="SnAC"/>
</dbReference>
<dbReference type="Gene3D" id="1.20.920.10">
    <property type="entry name" value="Bromodomain-like"/>
    <property type="match status" value="1"/>
</dbReference>
<keyword evidence="3" id="KW-0378">Hydrolase</keyword>
<evidence type="ECO:0000256" key="10">
    <source>
        <dbReference type="PROSITE-ProRule" id="PRU00035"/>
    </source>
</evidence>
<evidence type="ECO:0000259" key="12">
    <source>
        <dbReference type="PROSITE" id="PS50014"/>
    </source>
</evidence>
<dbReference type="Pfam" id="PF00271">
    <property type="entry name" value="Helicase_C"/>
    <property type="match status" value="1"/>
</dbReference>
<dbReference type="GO" id="GO:0006338">
    <property type="term" value="P:chromatin remodeling"/>
    <property type="evidence" value="ECO:0007669"/>
    <property type="project" value="UniProtKB-ARBA"/>
</dbReference>
<evidence type="ECO:0000256" key="6">
    <source>
        <dbReference type="ARBA" id="ARBA00023015"/>
    </source>
</evidence>
<evidence type="ECO:0000256" key="7">
    <source>
        <dbReference type="ARBA" id="ARBA00023117"/>
    </source>
</evidence>
<evidence type="ECO:0000259" key="16">
    <source>
        <dbReference type="PROSITE" id="PS51666"/>
    </source>
</evidence>
<dbReference type="GO" id="GO:0016787">
    <property type="term" value="F:hydrolase activity"/>
    <property type="evidence" value="ECO:0007669"/>
    <property type="project" value="UniProtKB-KW"/>
</dbReference>
<feature type="compositionally biased region" description="Basic and acidic residues" evidence="11">
    <location>
        <begin position="1227"/>
        <end position="1243"/>
    </location>
</feature>
<gene>
    <name evidence="17" type="primary">ABSGL_01728.1 scaffold 2091</name>
</gene>
<dbReference type="Pfam" id="PF14619">
    <property type="entry name" value="SnAC"/>
    <property type="match status" value="1"/>
</dbReference>
<keyword evidence="18" id="KW-1185">Reference proteome</keyword>
<dbReference type="InterPro" id="IPR036427">
    <property type="entry name" value="Bromodomain-like_sf"/>
</dbReference>
<dbReference type="GO" id="GO:1902494">
    <property type="term" value="C:catalytic complex"/>
    <property type="evidence" value="ECO:0007669"/>
    <property type="project" value="UniProtKB-ARBA"/>
</dbReference>
<dbReference type="InParanoid" id="A0A163IZT7"/>
<dbReference type="SMART" id="SM00490">
    <property type="entry name" value="HELICc"/>
    <property type="match status" value="1"/>
</dbReference>
<evidence type="ECO:0000313" key="18">
    <source>
        <dbReference type="Proteomes" id="UP000078561"/>
    </source>
</evidence>
<evidence type="ECO:0000259" key="13">
    <source>
        <dbReference type="PROSITE" id="PS51192"/>
    </source>
</evidence>
<feature type="compositionally biased region" description="Basic and acidic residues" evidence="11">
    <location>
        <begin position="1204"/>
        <end position="1219"/>
    </location>
</feature>
<feature type="region of interest" description="Disordered" evidence="11">
    <location>
        <begin position="59"/>
        <end position="118"/>
    </location>
</feature>
<keyword evidence="4" id="KW-0347">Helicase</keyword>
<evidence type="ECO:0000256" key="8">
    <source>
        <dbReference type="ARBA" id="ARBA00023163"/>
    </source>
</evidence>
<feature type="compositionally biased region" description="Low complexity" evidence="11">
    <location>
        <begin position="254"/>
        <end position="279"/>
    </location>
</feature>
<evidence type="ECO:0000256" key="11">
    <source>
        <dbReference type="SAM" id="MobiDB-lite"/>
    </source>
</evidence>
<dbReference type="CDD" id="cd18793">
    <property type="entry name" value="SF2_C_SNF"/>
    <property type="match status" value="1"/>
</dbReference>
<dbReference type="PROSITE" id="PS51192">
    <property type="entry name" value="HELICASE_ATP_BIND_1"/>
    <property type="match status" value="1"/>
</dbReference>
<dbReference type="SUPFAM" id="SSF47370">
    <property type="entry name" value="Bromodomain"/>
    <property type="match status" value="1"/>
</dbReference>
<feature type="region of interest" description="Disordered" evidence="11">
    <location>
        <begin position="542"/>
        <end position="561"/>
    </location>
</feature>
<feature type="domain" description="QLQ" evidence="16">
    <location>
        <begin position="145"/>
        <end position="180"/>
    </location>
</feature>
<dbReference type="SMART" id="SM01314">
    <property type="entry name" value="SnAC"/>
    <property type="match status" value="1"/>
</dbReference>
<keyword evidence="5" id="KW-0067">ATP-binding</keyword>
<dbReference type="GO" id="GO:0005524">
    <property type="term" value="F:ATP binding"/>
    <property type="evidence" value="ECO:0007669"/>
    <property type="project" value="UniProtKB-KW"/>
</dbReference>
<proteinExistence type="predicted"/>
<accession>A0A163IZT7</accession>
<feature type="region of interest" description="Disordered" evidence="11">
    <location>
        <begin position="183"/>
        <end position="279"/>
    </location>
</feature>
<keyword evidence="6" id="KW-0805">Transcription regulation</keyword>
<feature type="region of interest" description="Disordered" evidence="11">
    <location>
        <begin position="339"/>
        <end position="358"/>
    </location>
</feature>
<dbReference type="PANTHER" id="PTHR10799">
    <property type="entry name" value="SNF2/RAD54 HELICASE FAMILY"/>
    <property type="match status" value="1"/>
</dbReference>
<organism evidence="17">
    <name type="scientific">Absidia glauca</name>
    <name type="common">Pin mould</name>
    <dbReference type="NCBI Taxonomy" id="4829"/>
    <lineage>
        <taxon>Eukaryota</taxon>
        <taxon>Fungi</taxon>
        <taxon>Fungi incertae sedis</taxon>
        <taxon>Mucoromycota</taxon>
        <taxon>Mucoromycotina</taxon>
        <taxon>Mucoromycetes</taxon>
        <taxon>Mucorales</taxon>
        <taxon>Cunninghamellaceae</taxon>
        <taxon>Absidia</taxon>
    </lineage>
</organism>
<feature type="region of interest" description="Disordered" evidence="11">
    <location>
        <begin position="1118"/>
        <end position="1139"/>
    </location>
</feature>
<dbReference type="PROSITE" id="PS50014">
    <property type="entry name" value="BROMODOMAIN_2"/>
    <property type="match status" value="1"/>
</dbReference>
<evidence type="ECO:0000256" key="1">
    <source>
        <dbReference type="ARBA" id="ARBA00004123"/>
    </source>
</evidence>
<dbReference type="InterPro" id="IPR014012">
    <property type="entry name" value="HSA_dom"/>
</dbReference>
<feature type="domain" description="Helicase C-terminal" evidence="14">
    <location>
        <begin position="911"/>
        <end position="1072"/>
    </location>
</feature>
<dbReference type="InterPro" id="IPR014978">
    <property type="entry name" value="Gln-Leu-Gln_QLQ"/>
</dbReference>
<name>A0A163IZT7_ABSGL</name>
<feature type="domain" description="Bromo" evidence="12">
    <location>
        <begin position="1278"/>
        <end position="1348"/>
    </location>
</feature>
<dbReference type="STRING" id="4829.A0A163IZT7"/>
<dbReference type="GO" id="GO:0006366">
    <property type="term" value="P:transcription by RNA polymerase II"/>
    <property type="evidence" value="ECO:0007669"/>
    <property type="project" value="UniProtKB-ARBA"/>
</dbReference>
<dbReference type="SUPFAM" id="SSF52540">
    <property type="entry name" value="P-loop containing nucleoside triphosphate hydrolases"/>
    <property type="match status" value="2"/>
</dbReference>
<dbReference type="InterPro" id="IPR038718">
    <property type="entry name" value="SNF2-like_sf"/>
</dbReference>
<dbReference type="Proteomes" id="UP000078561">
    <property type="component" value="Unassembled WGS sequence"/>
</dbReference>
<dbReference type="SMART" id="SM00487">
    <property type="entry name" value="DEXDc"/>
    <property type="match status" value="1"/>
</dbReference>
<comment type="subcellular location">
    <subcellularLocation>
        <location evidence="1">Nucleus</location>
    </subcellularLocation>
</comment>
<sequence>MQPSGGLPTLMSNPSKDKINAMVQRARFLQAQGAKEETHPEFANIMQFLKNAQVQQKLHYQRMSQQQQQQQQQHNFPGARFPGMPPQQTQPQPQLQQQAGANAAPPPPPGNLQKKPALHPALSCSDTFLLSLGALVGANTPKHTVFSQDQLAALKYQILAYKLISKNMPLPITLQQAVLAPPADGTPTTINTPQQSPRLDNQPGSATPTTPLSISHQDTPAPPTSSSNVPPPDTTSTAILDTAATPPVVSNPIPASTTSTTMTTSSPAPSFSQQQQQQPATAIAYNAYASPYNLMKKPTSSFAHASRQQRLLIPSITPSGLDTQALIHAREKQIQGRMAHRKSQLEQDCKNKDLPSSSTKDRIATLTELHGLKLLEKQKKLRQEFVAGMSRGSLVATTVDRLAYRKMKKLSLRDSRALEAIERQQRLERHQREQQRHLDTLQQICDHGRNLLTAHRSWQAKQSKLGRAVVQFHQHIEREEQKKAERLSKERINALKNDDEEAYMKLIDEAKDTRLTQLLKQTGSFLESLSKAVVDQQNDHRGASAVDALDDEEEVGDGHSKEDRDYFKVTHKVKEEVSQPKILVGGTLKDYQIKGLQWMVSLYNNHLNGILADEMGLGKTIQTISLITYLIERKKQQGPYLIIVPLSTLTNWNLEFDKWAPSVAKIVYKGSPQVRRNLQMEIRQGSFQVLLTTFEYIIKDRPLLGKIKWLHMIIDEGHRLKNTNSKLAFTLRSHYHTRYRLILTGTPLQNNLPELWALLNFILPKIFKSVQSFEEWFNTPFSNQGVQDKIEINEEEQLLIIKRLHKVLRPFLLRRLKKDVESELPDKVEKVVKCKLSALQTRLYNQLKKSGVLYTSSDEKGKHGIKGLNNTIMQLRKICNHPFVFEGVENTVNPSRRSNDMLYRTAGKFELLDRMLPKLRQTGHRVLIFFQMTQIMSIMEDFLNYRGFAYLRLDGSTKADDRSQLLQIFNAPDSPYFIFLLSTRAGGLGLNLQTADTVIIFDSDWNPHQDLQAQDRAHRIGQTKEVRIFRLISANSIEEDILAKANYKLDIDGKVIQAGKFDNRSTDEDREAFLRNLLEDKDDDEAAESDAEEGLDDEELNEMLKRSDQELAVFKKLDSERNRTESDMHKTLSGGRGKKLDRLIQDDELPEIYRNQDVVADMTPLLELGRGQRSREQVRYDDNMTDDEWVESLQDGGGAKQGRRRLDDRNTAADDYDSKKRGRWKKGAAEPDLKRKKSKKDDYSGPDLIPPPIRQQMTTIFEQCYKAVEESRAEDEHTYRPRSQLFMDLVSKRDYPLYYTMIKRPIAMKIIKKRIQSPYYKTIQQFKEDFDLMFDNARTFNEEGSFVYEDADEMQKILHSKLEHYCPGGVLPQLEPPMYNPQHYGGKIPMAYGQPDPSYYGNDA</sequence>
<dbReference type="EMBL" id="LT550921">
    <property type="protein sequence ID" value="SAL96332.1"/>
    <property type="molecule type" value="Genomic_DNA"/>
</dbReference>
<reference evidence="17" key="1">
    <citation type="submission" date="2016-04" db="EMBL/GenBank/DDBJ databases">
        <authorList>
            <person name="Evans L.H."/>
            <person name="Alamgir A."/>
            <person name="Owens N."/>
            <person name="Weber N.D."/>
            <person name="Virtaneva K."/>
            <person name="Barbian K."/>
            <person name="Babar A."/>
            <person name="Rosenke K."/>
        </authorList>
    </citation>
    <scope>NUCLEOTIDE SEQUENCE [LARGE SCALE GENOMIC DNA]</scope>
    <source>
        <strain evidence="17">CBS 101.48</strain>
    </source>
</reference>
<evidence type="ECO:0000256" key="4">
    <source>
        <dbReference type="ARBA" id="ARBA00022806"/>
    </source>
</evidence>
<dbReference type="InterPro" id="IPR014001">
    <property type="entry name" value="Helicase_ATP-bd"/>
</dbReference>
<feature type="compositionally biased region" description="Basic and acidic residues" evidence="11">
    <location>
        <begin position="1118"/>
        <end position="1130"/>
    </location>
</feature>
<dbReference type="InterPro" id="IPR049730">
    <property type="entry name" value="SNF2/RAD54-like_C"/>
</dbReference>
<dbReference type="Pfam" id="PF07529">
    <property type="entry name" value="HSA"/>
    <property type="match status" value="1"/>
</dbReference>
<feature type="domain" description="HSA" evidence="15">
    <location>
        <begin position="425"/>
        <end position="497"/>
    </location>
</feature>
<dbReference type="PROSITE" id="PS51666">
    <property type="entry name" value="QLQ"/>
    <property type="match status" value="1"/>
</dbReference>
<dbReference type="CDD" id="cd17996">
    <property type="entry name" value="DEXHc_SMARCA2_SMARCA4"/>
    <property type="match status" value="1"/>
</dbReference>
<feature type="compositionally biased region" description="Polar residues" evidence="11">
    <location>
        <begin position="186"/>
        <end position="239"/>
    </location>
</feature>
<dbReference type="SMART" id="SM00573">
    <property type="entry name" value="HSA"/>
    <property type="match status" value="1"/>
</dbReference>
<evidence type="ECO:0000256" key="9">
    <source>
        <dbReference type="ARBA" id="ARBA00023242"/>
    </source>
</evidence>
<dbReference type="Gene3D" id="3.40.50.10810">
    <property type="entry name" value="Tandem AAA-ATPase domain"/>
    <property type="match status" value="1"/>
</dbReference>
<dbReference type="GO" id="GO:0004386">
    <property type="term" value="F:helicase activity"/>
    <property type="evidence" value="ECO:0007669"/>
    <property type="project" value="UniProtKB-KW"/>
</dbReference>
<dbReference type="GO" id="GO:0005694">
    <property type="term" value="C:chromosome"/>
    <property type="evidence" value="ECO:0007669"/>
    <property type="project" value="UniProtKB-ARBA"/>
</dbReference>
<evidence type="ECO:0000313" key="17">
    <source>
        <dbReference type="EMBL" id="SAL96332.1"/>
    </source>
</evidence>
<dbReference type="Pfam" id="PF08880">
    <property type="entry name" value="QLQ"/>
    <property type="match status" value="1"/>
</dbReference>
<feature type="compositionally biased region" description="Basic and acidic residues" evidence="11">
    <location>
        <begin position="343"/>
        <end position="358"/>
    </location>
</feature>
<evidence type="ECO:0000256" key="5">
    <source>
        <dbReference type="ARBA" id="ARBA00022840"/>
    </source>
</evidence>
<keyword evidence="7 10" id="KW-0103">Bromodomain</keyword>
<dbReference type="GO" id="GO:0005634">
    <property type="term" value="C:nucleus"/>
    <property type="evidence" value="ECO:0007669"/>
    <property type="project" value="UniProtKB-SubCell"/>
</dbReference>
<keyword evidence="2" id="KW-0547">Nucleotide-binding</keyword>
<evidence type="ECO:0000256" key="2">
    <source>
        <dbReference type="ARBA" id="ARBA00022741"/>
    </source>
</evidence>
<evidence type="ECO:0000259" key="14">
    <source>
        <dbReference type="PROSITE" id="PS51194"/>
    </source>
</evidence>
<dbReference type="FunCoup" id="A0A163IZT7">
    <property type="interactions" value="920"/>
</dbReference>
<dbReference type="InterPro" id="IPR000330">
    <property type="entry name" value="SNF2_N"/>
</dbReference>
<dbReference type="Gene3D" id="3.40.50.300">
    <property type="entry name" value="P-loop containing nucleotide triphosphate hydrolases"/>
    <property type="match status" value="1"/>
</dbReference>